<sequence length="104" mass="11786">MHIHEQSPLDLDLATSALLRYREGCDPTLIELPEKAVFPYLINAQPSTARKSRTTGILLGRPALRFVKHGRTIRYRLKDVLDWLEAGKDYSNTAEVRLIQGVAK</sequence>
<proteinExistence type="predicted"/>
<name>A0A1I3GKT7_9GAMM</name>
<dbReference type="EMBL" id="FOPY01000034">
    <property type="protein sequence ID" value="SFI24105.1"/>
    <property type="molecule type" value="Genomic_DNA"/>
</dbReference>
<gene>
    <name evidence="1" type="ORF">SAMN04487959_1346</name>
</gene>
<accession>A0A1I3GKT7</accession>
<evidence type="ECO:0000313" key="1">
    <source>
        <dbReference type="EMBL" id="SFI24105.1"/>
    </source>
</evidence>
<keyword evidence="2" id="KW-1185">Reference proteome</keyword>
<dbReference type="RefSeq" id="WP_092850688.1">
    <property type="nucleotide sequence ID" value="NZ_FOPY01000034.1"/>
</dbReference>
<protein>
    <submittedName>
        <fullName evidence="1">Uncharacterized protein</fullName>
    </submittedName>
</protein>
<dbReference type="STRING" id="442341.SAMN04487959_1346"/>
<reference evidence="1 2" key="1">
    <citation type="submission" date="2016-10" db="EMBL/GenBank/DDBJ databases">
        <authorList>
            <person name="de Groot N.N."/>
        </authorList>
    </citation>
    <scope>NUCLEOTIDE SEQUENCE [LARGE SCALE GENOMIC DNA]</scope>
    <source>
        <strain evidence="1 2">CGMCC 1.6848</strain>
    </source>
</reference>
<dbReference type="AlphaFoldDB" id="A0A1I3GKT7"/>
<organism evidence="1 2">
    <name type="scientific">Modicisalibacter xianhensis</name>
    <dbReference type="NCBI Taxonomy" id="442341"/>
    <lineage>
        <taxon>Bacteria</taxon>
        <taxon>Pseudomonadati</taxon>
        <taxon>Pseudomonadota</taxon>
        <taxon>Gammaproteobacteria</taxon>
        <taxon>Oceanospirillales</taxon>
        <taxon>Halomonadaceae</taxon>
        <taxon>Modicisalibacter</taxon>
    </lineage>
</organism>
<dbReference type="Proteomes" id="UP000199040">
    <property type="component" value="Unassembled WGS sequence"/>
</dbReference>
<evidence type="ECO:0000313" key="2">
    <source>
        <dbReference type="Proteomes" id="UP000199040"/>
    </source>
</evidence>